<evidence type="ECO:0000256" key="5">
    <source>
        <dbReference type="ARBA" id="ARBA00023136"/>
    </source>
</evidence>
<feature type="transmembrane region" description="Helical" evidence="6">
    <location>
        <begin position="52"/>
        <end position="75"/>
    </location>
</feature>
<dbReference type="Gene3D" id="1.10.4160.10">
    <property type="entry name" value="Hydantoin permease"/>
    <property type="match status" value="1"/>
</dbReference>
<evidence type="ECO:0000256" key="4">
    <source>
        <dbReference type="ARBA" id="ARBA00022989"/>
    </source>
</evidence>
<comment type="subcellular location">
    <subcellularLocation>
        <location evidence="1">Membrane</location>
        <topology evidence="1">Multi-pass membrane protein</topology>
    </subcellularLocation>
</comment>
<feature type="transmembrane region" description="Helical" evidence="6">
    <location>
        <begin position="194"/>
        <end position="214"/>
    </location>
</feature>
<dbReference type="InterPro" id="IPR001248">
    <property type="entry name" value="Pur-cyt_permease"/>
</dbReference>
<keyword evidence="8" id="KW-1185">Reference proteome</keyword>
<organism evidence="7 8">
    <name type="scientific">Vibrio eleionomae</name>
    <dbReference type="NCBI Taxonomy" id="2653505"/>
    <lineage>
        <taxon>Bacteria</taxon>
        <taxon>Pseudomonadati</taxon>
        <taxon>Pseudomonadota</taxon>
        <taxon>Gammaproteobacteria</taxon>
        <taxon>Vibrionales</taxon>
        <taxon>Vibrionaceae</taxon>
        <taxon>Vibrio</taxon>
    </lineage>
</organism>
<dbReference type="GO" id="GO:0015209">
    <property type="term" value="F:cytosine transmembrane transporter activity"/>
    <property type="evidence" value="ECO:0007669"/>
    <property type="project" value="InterPro"/>
</dbReference>
<evidence type="ECO:0000256" key="1">
    <source>
        <dbReference type="ARBA" id="ARBA00004141"/>
    </source>
</evidence>
<feature type="transmembrane region" description="Helical" evidence="6">
    <location>
        <begin position="258"/>
        <end position="280"/>
    </location>
</feature>
<evidence type="ECO:0000313" key="7">
    <source>
        <dbReference type="EMBL" id="MZI94286.1"/>
    </source>
</evidence>
<feature type="transmembrane region" description="Helical" evidence="6">
    <location>
        <begin position="306"/>
        <end position="323"/>
    </location>
</feature>
<feature type="transmembrane region" description="Helical" evidence="6">
    <location>
        <begin position="226"/>
        <end position="252"/>
    </location>
</feature>
<evidence type="ECO:0000256" key="3">
    <source>
        <dbReference type="ARBA" id="ARBA00022692"/>
    </source>
</evidence>
<sequence>MQKDTDFPLSEVPDSHRKGMVSMAVMLLGFTFYTATMWAGGNIGKAFSFDNLLLIIVVGNLILGIYAAALGWIAYKTGLNTVLLGRYCFGEKGSRLSDFILGFTQIGWYAWGVATIAIVLTTLLELEKSWQLPLMVLFGFGFCVTAFIGYRAMDILSKISVPLMLIFIAISFYRGLVDVGGLVALFGIQPAPNMTMSAAITVVIGTFISGATQATNWSRFAKSGRVAVLATLIAFFIGNGLMVFIGAYGALIYQHADIVDVLVAQGFLFLAIAMLFTNLWTTQDNTIYNFAAAGCNLLRSDKRRTITIVGAAIGTILAVLGMYNYLIPFLVLLGTFIPPIGAVIMSSYWFTYRGTFPKLASVTLPDYNWIGLGAYVIGSGCAYFSPWMPPLVGIIAASVSYTLLAHCFSFRTSSEQVHLTN</sequence>
<feature type="transmembrane region" description="Helical" evidence="6">
    <location>
        <begin position="364"/>
        <end position="385"/>
    </location>
</feature>
<reference evidence="7 8" key="1">
    <citation type="submission" date="2019-10" db="EMBL/GenBank/DDBJ databases">
        <title>Vibrio sp. nov. isolated from a shrimp pond.</title>
        <authorList>
            <person name="Gomez-Gil B."/>
            <person name="Enciso-Ibarra J."/>
            <person name="Enciso-Ibarra K."/>
            <person name="Bolan-Mejia C."/>
        </authorList>
    </citation>
    <scope>NUCLEOTIDE SEQUENCE [LARGE SCALE GENOMIC DNA]</scope>
    <source>
        <strain evidence="7 8">CAIM 722</strain>
    </source>
</reference>
<feature type="transmembrane region" description="Helical" evidence="6">
    <location>
        <begin position="162"/>
        <end position="188"/>
    </location>
</feature>
<name>A0A7X4LM30_9VIBR</name>
<dbReference type="InterPro" id="IPR030191">
    <property type="entry name" value="CodB"/>
</dbReference>
<feature type="transmembrane region" description="Helical" evidence="6">
    <location>
        <begin position="21"/>
        <end position="40"/>
    </location>
</feature>
<dbReference type="CDD" id="cd11484">
    <property type="entry name" value="SLC-NCS1sbd_CobB-like"/>
    <property type="match status" value="1"/>
</dbReference>
<proteinExistence type="inferred from homology"/>
<dbReference type="AlphaFoldDB" id="A0A7X4LM30"/>
<keyword evidence="5 6" id="KW-0472">Membrane</keyword>
<feature type="transmembrane region" description="Helical" evidence="6">
    <location>
        <begin position="329"/>
        <end position="352"/>
    </location>
</feature>
<comment type="caution">
    <text evidence="7">The sequence shown here is derived from an EMBL/GenBank/DDBJ whole genome shotgun (WGS) entry which is preliminary data.</text>
</comment>
<dbReference type="NCBIfam" id="NF008241">
    <property type="entry name" value="PRK11017.1"/>
    <property type="match status" value="1"/>
</dbReference>
<dbReference type="Pfam" id="PF02133">
    <property type="entry name" value="Transp_cyt_pur"/>
    <property type="match status" value="1"/>
</dbReference>
<dbReference type="GO" id="GO:0005886">
    <property type="term" value="C:plasma membrane"/>
    <property type="evidence" value="ECO:0007669"/>
    <property type="project" value="TreeGrafter"/>
</dbReference>
<dbReference type="RefSeq" id="WP_161156554.1">
    <property type="nucleotide sequence ID" value="NZ_WEKT01000026.1"/>
</dbReference>
<accession>A0A7X4LM30</accession>
<evidence type="ECO:0000256" key="6">
    <source>
        <dbReference type="SAM" id="Phobius"/>
    </source>
</evidence>
<dbReference type="PANTHER" id="PTHR30569">
    <property type="entry name" value="CYTOSINE TRANSPORTER CODB"/>
    <property type="match status" value="1"/>
</dbReference>
<feature type="transmembrane region" description="Helical" evidence="6">
    <location>
        <begin position="391"/>
        <end position="410"/>
    </location>
</feature>
<evidence type="ECO:0000256" key="2">
    <source>
        <dbReference type="ARBA" id="ARBA00008974"/>
    </source>
</evidence>
<dbReference type="PANTHER" id="PTHR30569:SF0">
    <property type="entry name" value="CYTOSINE PERMEASE"/>
    <property type="match status" value="1"/>
</dbReference>
<protein>
    <submittedName>
        <fullName evidence="7">Cytosine permease</fullName>
    </submittedName>
</protein>
<evidence type="ECO:0000313" key="8">
    <source>
        <dbReference type="Proteomes" id="UP000462621"/>
    </source>
</evidence>
<feature type="transmembrane region" description="Helical" evidence="6">
    <location>
        <begin position="130"/>
        <end position="150"/>
    </location>
</feature>
<feature type="transmembrane region" description="Helical" evidence="6">
    <location>
        <begin position="96"/>
        <end position="124"/>
    </location>
</feature>
<dbReference type="EMBL" id="WEKT01000026">
    <property type="protein sequence ID" value="MZI94286.1"/>
    <property type="molecule type" value="Genomic_DNA"/>
</dbReference>
<dbReference type="Proteomes" id="UP000462621">
    <property type="component" value="Unassembled WGS sequence"/>
</dbReference>
<gene>
    <name evidence="7" type="primary">codB</name>
    <name evidence="7" type="ORF">F9817_13900</name>
</gene>
<keyword evidence="4 6" id="KW-1133">Transmembrane helix</keyword>
<comment type="similarity">
    <text evidence="2">Belongs to the purine-cytosine permease (2.A.39) family.</text>
</comment>
<keyword evidence="3 6" id="KW-0812">Transmembrane</keyword>